<keyword evidence="6" id="KW-1185">Reference proteome</keyword>
<dbReference type="Gene3D" id="1.10.10.10">
    <property type="entry name" value="Winged helix-like DNA-binding domain superfamily/Winged helix DNA-binding domain"/>
    <property type="match status" value="1"/>
</dbReference>
<dbReference type="SUPFAM" id="SSF46785">
    <property type="entry name" value="Winged helix' DNA-binding domain"/>
    <property type="match status" value="1"/>
</dbReference>
<name>A0ABN1MTT1_9FLAO</name>
<dbReference type="InterPro" id="IPR036390">
    <property type="entry name" value="WH_DNA-bd_sf"/>
</dbReference>
<dbReference type="InterPro" id="IPR002577">
    <property type="entry name" value="HTH_HxlR"/>
</dbReference>
<evidence type="ECO:0000256" key="1">
    <source>
        <dbReference type="ARBA" id="ARBA00023015"/>
    </source>
</evidence>
<dbReference type="EMBL" id="BAAAFH010000022">
    <property type="protein sequence ID" value="GAA0876692.1"/>
    <property type="molecule type" value="Genomic_DNA"/>
</dbReference>
<dbReference type="PANTHER" id="PTHR33204">
    <property type="entry name" value="TRANSCRIPTIONAL REGULATOR, MARR FAMILY"/>
    <property type="match status" value="1"/>
</dbReference>
<evidence type="ECO:0000313" key="5">
    <source>
        <dbReference type="EMBL" id="GAA0876692.1"/>
    </source>
</evidence>
<dbReference type="Pfam" id="PF01638">
    <property type="entry name" value="HxlR"/>
    <property type="match status" value="1"/>
</dbReference>
<gene>
    <name evidence="5" type="ORF">GCM10009118_31020</name>
</gene>
<evidence type="ECO:0000256" key="3">
    <source>
        <dbReference type="ARBA" id="ARBA00023163"/>
    </source>
</evidence>
<dbReference type="RefSeq" id="WP_343790061.1">
    <property type="nucleotide sequence ID" value="NZ_BAAAFH010000022.1"/>
</dbReference>
<evidence type="ECO:0000256" key="2">
    <source>
        <dbReference type="ARBA" id="ARBA00023125"/>
    </source>
</evidence>
<accession>A0ABN1MTT1</accession>
<evidence type="ECO:0000259" key="4">
    <source>
        <dbReference type="PROSITE" id="PS51118"/>
    </source>
</evidence>
<organism evidence="5 6">
    <name type="scientific">Wandonia haliotis</name>
    <dbReference type="NCBI Taxonomy" id="574963"/>
    <lineage>
        <taxon>Bacteria</taxon>
        <taxon>Pseudomonadati</taxon>
        <taxon>Bacteroidota</taxon>
        <taxon>Flavobacteriia</taxon>
        <taxon>Flavobacteriales</taxon>
        <taxon>Crocinitomicaceae</taxon>
        <taxon>Wandonia</taxon>
    </lineage>
</organism>
<protein>
    <recommendedName>
        <fullName evidence="4">HTH hxlR-type domain-containing protein</fullName>
    </recommendedName>
</protein>
<comment type="caution">
    <text evidence="5">The sequence shown here is derived from an EMBL/GenBank/DDBJ whole genome shotgun (WGS) entry which is preliminary data.</text>
</comment>
<dbReference type="InterPro" id="IPR036388">
    <property type="entry name" value="WH-like_DNA-bd_sf"/>
</dbReference>
<keyword evidence="1" id="KW-0805">Transcription regulation</keyword>
<evidence type="ECO:0000313" key="6">
    <source>
        <dbReference type="Proteomes" id="UP001501126"/>
    </source>
</evidence>
<keyword evidence="2" id="KW-0238">DNA-binding</keyword>
<dbReference type="PANTHER" id="PTHR33204:SF29">
    <property type="entry name" value="TRANSCRIPTIONAL REGULATOR"/>
    <property type="match status" value="1"/>
</dbReference>
<proteinExistence type="predicted"/>
<reference evidence="5 6" key="1">
    <citation type="journal article" date="2019" name="Int. J. Syst. Evol. Microbiol.">
        <title>The Global Catalogue of Microorganisms (GCM) 10K type strain sequencing project: providing services to taxonomists for standard genome sequencing and annotation.</title>
        <authorList>
            <consortium name="The Broad Institute Genomics Platform"/>
            <consortium name="The Broad Institute Genome Sequencing Center for Infectious Disease"/>
            <person name="Wu L."/>
            <person name="Ma J."/>
        </authorList>
    </citation>
    <scope>NUCLEOTIDE SEQUENCE [LARGE SCALE GENOMIC DNA]</scope>
    <source>
        <strain evidence="5 6">JCM 16083</strain>
    </source>
</reference>
<feature type="domain" description="HTH hxlR-type" evidence="4">
    <location>
        <begin position="13"/>
        <end position="117"/>
    </location>
</feature>
<dbReference type="PROSITE" id="PS51118">
    <property type="entry name" value="HTH_HXLR"/>
    <property type="match status" value="1"/>
</dbReference>
<sequence length="130" mass="14954">MIKNIDLEILDRCPDTFVLAVNDTMNVLSGKWKFPIIASLLFGKKRFKELGRDVTKITPRMLSKELRDLEMNGIVKRTVYNTVPVTVEYELTASGKSFKKVMDVMLEWGLEHRKITLHDLEKSPLQTKAS</sequence>
<keyword evidence="3" id="KW-0804">Transcription</keyword>
<dbReference type="Proteomes" id="UP001501126">
    <property type="component" value="Unassembled WGS sequence"/>
</dbReference>